<feature type="signal peptide" evidence="2">
    <location>
        <begin position="1"/>
        <end position="25"/>
    </location>
</feature>
<keyword evidence="2" id="KW-0732">Signal</keyword>
<dbReference type="AlphaFoldDB" id="A0A7C3UQD8"/>
<accession>A0A7C3UQD8</accession>
<feature type="chain" id="PRO_5027988893" evidence="2">
    <location>
        <begin position="26"/>
        <end position="391"/>
    </location>
</feature>
<feature type="region of interest" description="Disordered" evidence="1">
    <location>
        <begin position="369"/>
        <end position="391"/>
    </location>
</feature>
<protein>
    <submittedName>
        <fullName evidence="4">Cell surface protein</fullName>
    </submittedName>
</protein>
<sequence>MYKYTKIFLSFAPLVLILFSCGQKATEPEIKWRFTDAPFLASPAIGPDGTIYAFSERDTLYAFNQNGTIKWRLGLPDTIFYHPSNIFIAPVIAPDGTIYLFTADGYLYSINPSGSINWRFPIKPTFPTFCGTPALGSDGSIYVYAPESLYALSPSGTLNWTVYVGGGSCITFPTVGADGTIYIGADRDLIALNPDGTGKWSADMAPSIYTADRLAIGSDGTVYIFGTGDDDAGNLLAFSDEGILRWASTLLDSDCVNIGTPVIGTDGTIYLGIATSSARGWLYAVSPSGQLRWKKETTTFLPNAYDLAIDSEGTIYYVEGAINPDGTPKWRYPIGATVNSIGSPAIGADGTIYVASGTGFFAFNGSSSGLANSSWPRSRHDNRNSSNLLSH</sequence>
<name>A0A7C3UQD8_UNCW3</name>
<dbReference type="SMART" id="SM00564">
    <property type="entry name" value="PQQ"/>
    <property type="match status" value="8"/>
</dbReference>
<evidence type="ECO:0000256" key="2">
    <source>
        <dbReference type="SAM" id="SignalP"/>
    </source>
</evidence>
<dbReference type="EMBL" id="DTMQ01000045">
    <property type="protein sequence ID" value="HGE99905.1"/>
    <property type="molecule type" value="Genomic_DNA"/>
</dbReference>
<gene>
    <name evidence="4" type="ORF">ENX07_07565</name>
</gene>
<proteinExistence type="predicted"/>
<dbReference type="InterPro" id="IPR002372">
    <property type="entry name" value="PQQ_rpt_dom"/>
</dbReference>
<evidence type="ECO:0000313" key="4">
    <source>
        <dbReference type="EMBL" id="HGE99905.1"/>
    </source>
</evidence>
<dbReference type="SUPFAM" id="SSF50998">
    <property type="entry name" value="Quinoprotein alcohol dehydrogenase-like"/>
    <property type="match status" value="2"/>
</dbReference>
<feature type="domain" description="Pyrrolo-quinoline quinone repeat" evidence="3">
    <location>
        <begin position="104"/>
        <end position="253"/>
    </location>
</feature>
<dbReference type="InterPro" id="IPR018391">
    <property type="entry name" value="PQQ_b-propeller_rpt"/>
</dbReference>
<dbReference type="Gene3D" id="2.40.128.630">
    <property type="match status" value="1"/>
</dbReference>
<dbReference type="Gene3D" id="2.130.10.10">
    <property type="entry name" value="YVTN repeat-like/Quinoprotein amine dehydrogenase"/>
    <property type="match status" value="2"/>
</dbReference>
<reference evidence="4" key="1">
    <citation type="journal article" date="2020" name="mSystems">
        <title>Genome- and Community-Level Interaction Insights into Carbon Utilization and Element Cycling Functions of Hydrothermarchaeota in Hydrothermal Sediment.</title>
        <authorList>
            <person name="Zhou Z."/>
            <person name="Liu Y."/>
            <person name="Xu W."/>
            <person name="Pan J."/>
            <person name="Luo Z.H."/>
            <person name="Li M."/>
        </authorList>
    </citation>
    <scope>NUCLEOTIDE SEQUENCE [LARGE SCALE GENOMIC DNA]</scope>
    <source>
        <strain evidence="4">SpSt-906</strain>
    </source>
</reference>
<dbReference type="Pfam" id="PF13360">
    <property type="entry name" value="PQQ_2"/>
    <property type="match status" value="1"/>
</dbReference>
<comment type="caution">
    <text evidence="4">The sequence shown here is derived from an EMBL/GenBank/DDBJ whole genome shotgun (WGS) entry which is preliminary data.</text>
</comment>
<dbReference type="InterPro" id="IPR015943">
    <property type="entry name" value="WD40/YVTN_repeat-like_dom_sf"/>
</dbReference>
<evidence type="ECO:0000256" key="1">
    <source>
        <dbReference type="SAM" id="MobiDB-lite"/>
    </source>
</evidence>
<dbReference type="PANTHER" id="PTHR34512:SF30">
    <property type="entry name" value="OUTER MEMBRANE PROTEIN ASSEMBLY FACTOR BAMB"/>
    <property type="match status" value="1"/>
</dbReference>
<evidence type="ECO:0000259" key="3">
    <source>
        <dbReference type="Pfam" id="PF13360"/>
    </source>
</evidence>
<dbReference type="PROSITE" id="PS51257">
    <property type="entry name" value="PROKAR_LIPOPROTEIN"/>
    <property type="match status" value="1"/>
</dbReference>
<organism evidence="4">
    <name type="scientific">candidate division WOR-3 bacterium</name>
    <dbReference type="NCBI Taxonomy" id="2052148"/>
    <lineage>
        <taxon>Bacteria</taxon>
        <taxon>Bacteria division WOR-3</taxon>
    </lineage>
</organism>
<dbReference type="InterPro" id="IPR011047">
    <property type="entry name" value="Quinoprotein_ADH-like_sf"/>
</dbReference>
<dbReference type="PANTHER" id="PTHR34512">
    <property type="entry name" value="CELL SURFACE PROTEIN"/>
    <property type="match status" value="1"/>
</dbReference>